<dbReference type="InterPro" id="IPR058533">
    <property type="entry name" value="Cation_efflux_TM"/>
</dbReference>
<comment type="subcellular location">
    <subcellularLocation>
        <location evidence="1">Membrane</location>
        <topology evidence="1">Multi-pass membrane protein</topology>
    </subcellularLocation>
</comment>
<evidence type="ECO:0000256" key="6">
    <source>
        <dbReference type="SAM" id="Phobius"/>
    </source>
</evidence>
<dbReference type="InterPro" id="IPR027470">
    <property type="entry name" value="Cation_efflux_CTD"/>
</dbReference>
<dbReference type="InterPro" id="IPR036837">
    <property type="entry name" value="Cation_efflux_CTD_sf"/>
</dbReference>
<evidence type="ECO:0000256" key="5">
    <source>
        <dbReference type="ARBA" id="ARBA00023136"/>
    </source>
</evidence>
<organism evidence="9 10">
    <name type="scientific">Tetzosporium hominis</name>
    <dbReference type="NCBI Taxonomy" id="2020506"/>
    <lineage>
        <taxon>Bacteria</taxon>
        <taxon>Bacillati</taxon>
        <taxon>Bacillota</taxon>
        <taxon>Bacilli</taxon>
        <taxon>Bacillales</taxon>
        <taxon>Caryophanaceae</taxon>
        <taxon>Tetzosporium</taxon>
    </lineage>
</organism>
<dbReference type="InterPro" id="IPR040177">
    <property type="entry name" value="SLC30A9"/>
</dbReference>
<accession>A0A264W0C9</accession>
<dbReference type="Pfam" id="PF01545">
    <property type="entry name" value="Cation_efflux"/>
    <property type="match status" value="1"/>
</dbReference>
<dbReference type="GO" id="GO:0006829">
    <property type="term" value="P:zinc ion transport"/>
    <property type="evidence" value="ECO:0007669"/>
    <property type="project" value="InterPro"/>
</dbReference>
<feature type="transmembrane region" description="Helical" evidence="6">
    <location>
        <begin position="198"/>
        <end position="218"/>
    </location>
</feature>
<protein>
    <submittedName>
        <fullName evidence="9">Cation diffusion facilitator family transporter</fullName>
    </submittedName>
</protein>
<dbReference type="InterPro" id="IPR002524">
    <property type="entry name" value="Cation_efflux"/>
</dbReference>
<dbReference type="Pfam" id="PF16916">
    <property type="entry name" value="ZT_dimer"/>
    <property type="match status" value="1"/>
</dbReference>
<dbReference type="RefSeq" id="WP_094944422.1">
    <property type="nucleotide sequence ID" value="NZ_NOKQ01000310.1"/>
</dbReference>
<dbReference type="Gene3D" id="3.30.70.1350">
    <property type="entry name" value="Cation efflux protein, cytoplasmic domain"/>
    <property type="match status" value="1"/>
</dbReference>
<dbReference type="GO" id="GO:0008324">
    <property type="term" value="F:monoatomic cation transmembrane transporter activity"/>
    <property type="evidence" value="ECO:0007669"/>
    <property type="project" value="InterPro"/>
</dbReference>
<feature type="transmembrane region" description="Helical" evidence="6">
    <location>
        <begin position="16"/>
        <end position="39"/>
    </location>
</feature>
<dbReference type="PANTHER" id="PTHR13414">
    <property type="entry name" value="HUEL-CATION TRANSPORTER"/>
    <property type="match status" value="1"/>
</dbReference>
<dbReference type="NCBIfam" id="TIGR01297">
    <property type="entry name" value="CDF"/>
    <property type="match status" value="1"/>
</dbReference>
<evidence type="ECO:0000259" key="8">
    <source>
        <dbReference type="Pfam" id="PF16916"/>
    </source>
</evidence>
<dbReference type="OrthoDB" id="9806522at2"/>
<feature type="transmembrane region" description="Helical" evidence="6">
    <location>
        <begin position="116"/>
        <end position="135"/>
    </location>
</feature>
<feature type="transmembrane region" description="Helical" evidence="6">
    <location>
        <begin position="76"/>
        <end position="96"/>
    </location>
</feature>
<dbReference type="SUPFAM" id="SSF160240">
    <property type="entry name" value="Cation efflux protein cytoplasmic domain-like"/>
    <property type="match status" value="1"/>
</dbReference>
<evidence type="ECO:0000256" key="1">
    <source>
        <dbReference type="ARBA" id="ARBA00004141"/>
    </source>
</evidence>
<proteinExistence type="predicted"/>
<sequence length="331" mass="36283">MREVFGLLKGGNKPSLLAALVNTFIAAMKGGAFLITGNVAMFAEMMHSIGDAVNQFFVFIGSALSKKAPTPRFPNGFGRLVNLVVLTAAIIVGILAYETIKEGWHHIWHPSETGGIAIILTVLLVAFLLEVFVLYKAGKEVLHEAHVTGGFLAPLTKSFTNLNRAKPATKLVFMEDLVATVGNLMAATAVIIAHFTGFLAAEGIVSIIIGLMLFYVVFKVFLENARGVIGETDEQMLTHIAYVISENPHVKDIQRLEVVKEGEYLHVETEIEIDHSLSFAKVDDIQDELSKLILSQPGVTDVVISFDENDGIKSWRHHKEQHTTLKTHDAK</sequence>
<name>A0A264W0C9_9BACL</name>
<keyword evidence="4 6" id="KW-1133">Transmembrane helix</keyword>
<dbReference type="AlphaFoldDB" id="A0A264W0C9"/>
<dbReference type="InterPro" id="IPR027469">
    <property type="entry name" value="Cation_efflux_TMD_sf"/>
</dbReference>
<keyword evidence="10" id="KW-1185">Reference proteome</keyword>
<dbReference type="EMBL" id="NOKQ01000310">
    <property type="protein sequence ID" value="OZS77040.1"/>
    <property type="molecule type" value="Genomic_DNA"/>
</dbReference>
<gene>
    <name evidence="9" type="ORF">CF394_13920</name>
</gene>
<dbReference type="PANTHER" id="PTHR13414:SF9">
    <property type="entry name" value="PROTON-COUPLED ZINC ANTIPORTER SLC30A9, MITOCHONDRIAL"/>
    <property type="match status" value="1"/>
</dbReference>
<evidence type="ECO:0000313" key="9">
    <source>
        <dbReference type="EMBL" id="OZS77040.1"/>
    </source>
</evidence>
<comment type="caution">
    <text evidence="9">The sequence shown here is derived from an EMBL/GenBank/DDBJ whole genome shotgun (WGS) entry which is preliminary data.</text>
</comment>
<dbReference type="Proteomes" id="UP000217065">
    <property type="component" value="Unassembled WGS sequence"/>
</dbReference>
<evidence type="ECO:0000256" key="3">
    <source>
        <dbReference type="ARBA" id="ARBA00022692"/>
    </source>
</evidence>
<evidence type="ECO:0000256" key="2">
    <source>
        <dbReference type="ARBA" id="ARBA00022448"/>
    </source>
</evidence>
<evidence type="ECO:0000313" key="10">
    <source>
        <dbReference type="Proteomes" id="UP000217065"/>
    </source>
</evidence>
<reference evidence="9 10" key="1">
    <citation type="submission" date="2017-07" db="EMBL/GenBank/DDBJ databases">
        <title>Tetzosporium hominis gen.nov. sp.nov.</title>
        <authorList>
            <person name="Tetz G."/>
            <person name="Tetz V."/>
        </authorList>
    </citation>
    <scope>NUCLEOTIDE SEQUENCE [LARGE SCALE GENOMIC DNA]</scope>
    <source>
        <strain evidence="9 10">VT-49</strain>
    </source>
</reference>
<keyword evidence="2" id="KW-0813">Transport</keyword>
<feature type="domain" description="Cation efflux protein cytoplasmic" evidence="8">
    <location>
        <begin position="234"/>
        <end position="305"/>
    </location>
</feature>
<dbReference type="SUPFAM" id="SSF161111">
    <property type="entry name" value="Cation efflux protein transmembrane domain-like"/>
    <property type="match status" value="1"/>
</dbReference>
<evidence type="ECO:0000256" key="4">
    <source>
        <dbReference type="ARBA" id="ARBA00022989"/>
    </source>
</evidence>
<dbReference type="Gene3D" id="1.20.1510.10">
    <property type="entry name" value="Cation efflux protein transmembrane domain"/>
    <property type="match status" value="1"/>
</dbReference>
<evidence type="ECO:0000259" key="7">
    <source>
        <dbReference type="Pfam" id="PF01545"/>
    </source>
</evidence>
<feature type="transmembrane region" description="Helical" evidence="6">
    <location>
        <begin position="171"/>
        <end position="192"/>
    </location>
</feature>
<dbReference type="GO" id="GO:0016020">
    <property type="term" value="C:membrane"/>
    <property type="evidence" value="ECO:0007669"/>
    <property type="project" value="UniProtKB-SubCell"/>
</dbReference>
<keyword evidence="3 6" id="KW-0812">Transmembrane</keyword>
<keyword evidence="5 6" id="KW-0472">Membrane</keyword>
<feature type="domain" description="Cation efflux protein transmembrane" evidence="7">
    <location>
        <begin position="16"/>
        <end position="226"/>
    </location>
</feature>